<dbReference type="PRINTS" id="PR00259">
    <property type="entry name" value="TMFOUR"/>
</dbReference>
<comment type="subcellular location">
    <subcellularLocation>
        <location evidence="1 6">Membrane</location>
        <topology evidence="1 6">Multi-pass membrane protein</topology>
    </subcellularLocation>
</comment>
<evidence type="ECO:0000313" key="8">
    <source>
        <dbReference type="Proteomes" id="UP001153737"/>
    </source>
</evidence>
<keyword evidence="3 6" id="KW-0812">Transmembrane</keyword>
<evidence type="ECO:0000256" key="2">
    <source>
        <dbReference type="ARBA" id="ARBA00006840"/>
    </source>
</evidence>
<evidence type="ECO:0000313" key="7">
    <source>
        <dbReference type="EMBL" id="CAH1118937.1"/>
    </source>
</evidence>
<keyword evidence="8" id="KW-1185">Reference proteome</keyword>
<keyword evidence="5 6" id="KW-0472">Membrane</keyword>
<dbReference type="PIRSF" id="PIRSF002419">
    <property type="entry name" value="Tetraspanin"/>
    <property type="match status" value="1"/>
</dbReference>
<organism evidence="7 8">
    <name type="scientific">Phaedon cochleariae</name>
    <name type="common">Mustard beetle</name>
    <dbReference type="NCBI Taxonomy" id="80249"/>
    <lineage>
        <taxon>Eukaryota</taxon>
        <taxon>Metazoa</taxon>
        <taxon>Ecdysozoa</taxon>
        <taxon>Arthropoda</taxon>
        <taxon>Hexapoda</taxon>
        <taxon>Insecta</taxon>
        <taxon>Pterygota</taxon>
        <taxon>Neoptera</taxon>
        <taxon>Endopterygota</taxon>
        <taxon>Coleoptera</taxon>
        <taxon>Polyphaga</taxon>
        <taxon>Cucujiformia</taxon>
        <taxon>Chrysomeloidea</taxon>
        <taxon>Chrysomelidae</taxon>
        <taxon>Chrysomelinae</taxon>
        <taxon>Chrysomelini</taxon>
        <taxon>Phaedon</taxon>
    </lineage>
</organism>
<dbReference type="InterPro" id="IPR008952">
    <property type="entry name" value="Tetraspanin_EC2_sf"/>
</dbReference>
<dbReference type="InterPro" id="IPR018499">
    <property type="entry name" value="Tetraspanin/Peripherin"/>
</dbReference>
<dbReference type="OrthoDB" id="10051815at2759"/>
<keyword evidence="4 6" id="KW-1133">Transmembrane helix</keyword>
<evidence type="ECO:0000256" key="6">
    <source>
        <dbReference type="RuleBase" id="RU361218"/>
    </source>
</evidence>
<protein>
    <recommendedName>
        <fullName evidence="6">Tetraspanin</fullName>
    </recommendedName>
</protein>
<sequence>MIPDAELQFGMKCIKLMLFVANFMFVLIGFLLLSIGLTIKTIYSDFDHFLVDHYYDAAKLAIALGIIIFFVAFFGCIGAVKQSVCLINIYALFLFLILILEVAVSIVASSMRYNLTTTVRREMRESMEFYNSYTNYVWDATQYNLHCCGVDGPEDWEQYNSASYNLIPVPRLLLDTRFDDVGNSSANATVVIQTANNTMNVAYNVPTTCCYNEECKNQNSVYTDGCLRGITFIVNECALLLGIGAICIAFIQVLGIIFANLLAKSVRRLKTQIEVARSERRQHIYEQLANAGNAKEKVSPVLYTPTSSEA</sequence>
<dbReference type="AlphaFoldDB" id="A0A9P0GQI3"/>
<dbReference type="PANTHER" id="PTHR19282:SF28">
    <property type="entry name" value="TETRASPANIN"/>
    <property type="match status" value="1"/>
</dbReference>
<dbReference type="PANTHER" id="PTHR19282">
    <property type="entry name" value="TETRASPANIN"/>
    <property type="match status" value="1"/>
</dbReference>
<dbReference type="CDD" id="cd03127">
    <property type="entry name" value="tetraspanin_LEL"/>
    <property type="match status" value="1"/>
</dbReference>
<evidence type="ECO:0000256" key="1">
    <source>
        <dbReference type="ARBA" id="ARBA00004141"/>
    </source>
</evidence>
<evidence type="ECO:0000256" key="5">
    <source>
        <dbReference type="ARBA" id="ARBA00023136"/>
    </source>
</evidence>
<evidence type="ECO:0000256" key="3">
    <source>
        <dbReference type="ARBA" id="ARBA00022692"/>
    </source>
</evidence>
<feature type="transmembrane region" description="Helical" evidence="6">
    <location>
        <begin position="87"/>
        <end position="108"/>
    </location>
</feature>
<comment type="similarity">
    <text evidence="2 6">Belongs to the tetraspanin (TM4SF) family.</text>
</comment>
<reference evidence="7" key="1">
    <citation type="submission" date="2022-01" db="EMBL/GenBank/DDBJ databases">
        <authorList>
            <person name="King R."/>
        </authorList>
    </citation>
    <scope>NUCLEOTIDE SEQUENCE</scope>
</reference>
<proteinExistence type="inferred from homology"/>
<evidence type="ECO:0000256" key="4">
    <source>
        <dbReference type="ARBA" id="ARBA00022989"/>
    </source>
</evidence>
<dbReference type="Pfam" id="PF00335">
    <property type="entry name" value="Tetraspanin"/>
    <property type="match status" value="1"/>
</dbReference>
<dbReference type="SUPFAM" id="SSF48652">
    <property type="entry name" value="Tetraspanin"/>
    <property type="match status" value="1"/>
</dbReference>
<dbReference type="GO" id="GO:0005886">
    <property type="term" value="C:plasma membrane"/>
    <property type="evidence" value="ECO:0007669"/>
    <property type="project" value="TreeGrafter"/>
</dbReference>
<gene>
    <name evidence="7" type="ORF">PHAECO_LOCUS3010</name>
</gene>
<name>A0A9P0GQI3_PHACE</name>
<dbReference type="EMBL" id="OU896718">
    <property type="protein sequence ID" value="CAH1118937.1"/>
    <property type="molecule type" value="Genomic_DNA"/>
</dbReference>
<feature type="transmembrane region" description="Helical" evidence="6">
    <location>
        <begin position="57"/>
        <end position="80"/>
    </location>
</feature>
<reference evidence="7" key="2">
    <citation type="submission" date="2022-10" db="EMBL/GenBank/DDBJ databases">
        <authorList>
            <consortium name="ENA_rothamsted_submissions"/>
            <consortium name="culmorum"/>
            <person name="King R."/>
        </authorList>
    </citation>
    <scope>NUCLEOTIDE SEQUENCE</scope>
</reference>
<dbReference type="Proteomes" id="UP001153737">
    <property type="component" value="Chromosome 12"/>
</dbReference>
<accession>A0A9P0GQI3</accession>
<feature type="transmembrane region" description="Helical" evidence="6">
    <location>
        <begin position="16"/>
        <end position="37"/>
    </location>
</feature>
<dbReference type="InterPro" id="IPR000301">
    <property type="entry name" value="Tetraspanin_animals"/>
</dbReference>
<feature type="transmembrane region" description="Helical" evidence="6">
    <location>
        <begin position="238"/>
        <end position="263"/>
    </location>
</feature>
<dbReference type="Gene3D" id="1.10.1450.10">
    <property type="entry name" value="Tetraspanin"/>
    <property type="match status" value="1"/>
</dbReference>